<keyword evidence="8" id="KW-1185">Reference proteome</keyword>
<evidence type="ECO:0000256" key="3">
    <source>
        <dbReference type="ARBA" id="ARBA00022490"/>
    </source>
</evidence>
<dbReference type="GO" id="GO:0005737">
    <property type="term" value="C:cytoplasm"/>
    <property type="evidence" value="ECO:0007669"/>
    <property type="project" value="UniProtKB-SubCell"/>
</dbReference>
<dbReference type="RefSeq" id="WP_108992528.1">
    <property type="nucleotide sequence ID" value="NZ_BDQX01000098.1"/>
</dbReference>
<dbReference type="Proteomes" id="UP000245202">
    <property type="component" value="Unassembled WGS sequence"/>
</dbReference>
<evidence type="ECO:0000313" key="7">
    <source>
        <dbReference type="EMBL" id="GBG07484.1"/>
    </source>
</evidence>
<evidence type="ECO:0000256" key="2">
    <source>
        <dbReference type="ARBA" id="ARBA00009008"/>
    </source>
</evidence>
<comment type="subcellular location">
    <subcellularLocation>
        <location evidence="1">Cytoplasm</location>
    </subcellularLocation>
</comment>
<dbReference type="PANTHER" id="PTHR35794">
    <property type="entry name" value="CELL DIVISION PROTEIN DIVIVA"/>
    <property type="match status" value="1"/>
</dbReference>
<evidence type="ECO:0000256" key="1">
    <source>
        <dbReference type="ARBA" id="ARBA00004496"/>
    </source>
</evidence>
<dbReference type="InterPro" id="IPR007793">
    <property type="entry name" value="DivIVA_fam"/>
</dbReference>
<reference evidence="7 8" key="1">
    <citation type="submission" date="2017-08" db="EMBL/GenBank/DDBJ databases">
        <title>Substantial Increase in Enzyme Production by Combined Drug-Resistance Mutations in Paenibacillus agaridevorans.</title>
        <authorList>
            <person name="Tanaka Y."/>
            <person name="Funane K."/>
            <person name="Hosaka T."/>
            <person name="Shiwa Y."/>
            <person name="Fujita N."/>
            <person name="Miyazaki T."/>
            <person name="Yoshikawa H."/>
            <person name="Murakami K."/>
            <person name="Kasahara K."/>
            <person name="Inaoka T."/>
            <person name="Hiraga Y."/>
            <person name="Ochi K."/>
        </authorList>
    </citation>
    <scope>NUCLEOTIDE SEQUENCE [LARGE SCALE GENOMIC DNA]</scope>
    <source>
        <strain evidence="7 8">T-3040</strain>
    </source>
</reference>
<gene>
    <name evidence="7" type="ORF">PAT3040_02036</name>
</gene>
<keyword evidence="4" id="KW-0132">Cell division</keyword>
<evidence type="ECO:0000256" key="5">
    <source>
        <dbReference type="ARBA" id="ARBA00023054"/>
    </source>
</evidence>
<keyword evidence="5" id="KW-0175">Coiled coil</keyword>
<keyword evidence="3" id="KW-0963">Cytoplasm</keyword>
<dbReference type="Pfam" id="PF05103">
    <property type="entry name" value="DivIVA"/>
    <property type="match status" value="1"/>
</dbReference>
<dbReference type="InterPro" id="IPR019933">
    <property type="entry name" value="DivIVA_domain"/>
</dbReference>
<evidence type="ECO:0000256" key="4">
    <source>
        <dbReference type="ARBA" id="ARBA00022618"/>
    </source>
</evidence>
<keyword evidence="6" id="KW-0131">Cell cycle</keyword>
<accession>A0A2R5EVS1</accession>
<evidence type="ECO:0000256" key="6">
    <source>
        <dbReference type="ARBA" id="ARBA00023306"/>
    </source>
</evidence>
<dbReference type="Gene3D" id="6.10.250.660">
    <property type="match status" value="1"/>
</dbReference>
<dbReference type="EMBL" id="BDQX01000098">
    <property type="protein sequence ID" value="GBG07484.1"/>
    <property type="molecule type" value="Genomic_DNA"/>
</dbReference>
<proteinExistence type="inferred from homology"/>
<dbReference type="AlphaFoldDB" id="A0A2R5EVS1"/>
<comment type="similarity">
    <text evidence="2">Belongs to the DivIVA family.</text>
</comment>
<dbReference type="PANTHER" id="PTHR35794:SF2">
    <property type="entry name" value="CELL DIVISION PROTEIN DIVIVA"/>
    <property type="match status" value="1"/>
</dbReference>
<organism evidence="7 8">
    <name type="scientific">Paenibacillus agaridevorans</name>
    <dbReference type="NCBI Taxonomy" id="171404"/>
    <lineage>
        <taxon>Bacteria</taxon>
        <taxon>Bacillati</taxon>
        <taxon>Bacillota</taxon>
        <taxon>Bacilli</taxon>
        <taxon>Bacillales</taxon>
        <taxon>Paenibacillaceae</taxon>
        <taxon>Paenibacillus</taxon>
    </lineage>
</organism>
<sequence length="96" mass="11432">MSRIRSIKEQFGLHFTPLDIHNKEFSVKYRGYDKDEVDEFLDMIIKDYEKLSAEFAKLQEQQNIGDNHQDVTRSEFTNLKERVIKMEGMLNRAGIY</sequence>
<dbReference type="GO" id="GO:0051301">
    <property type="term" value="P:cell division"/>
    <property type="evidence" value="ECO:0007669"/>
    <property type="project" value="UniProtKB-KW"/>
</dbReference>
<evidence type="ECO:0000313" key="8">
    <source>
        <dbReference type="Proteomes" id="UP000245202"/>
    </source>
</evidence>
<dbReference type="NCBIfam" id="TIGR03544">
    <property type="entry name" value="DivI1A_domain"/>
    <property type="match status" value="1"/>
</dbReference>
<protein>
    <submittedName>
        <fullName evidence="7">Putative septum formation initiator</fullName>
    </submittedName>
</protein>
<name>A0A2R5EVS1_9BACL</name>
<comment type="caution">
    <text evidence="7">The sequence shown here is derived from an EMBL/GenBank/DDBJ whole genome shotgun (WGS) entry which is preliminary data.</text>
</comment>